<dbReference type="Proteomes" id="UP000521922">
    <property type="component" value="Unassembled WGS sequence"/>
</dbReference>
<protein>
    <recommendedName>
        <fullName evidence="5">DUF349 domain-containing protein</fullName>
    </recommendedName>
</protein>
<evidence type="ECO:0000313" key="4">
    <source>
        <dbReference type="Proteomes" id="UP000521922"/>
    </source>
</evidence>
<evidence type="ECO:0000256" key="2">
    <source>
        <dbReference type="SAM" id="MobiDB-lite"/>
    </source>
</evidence>
<feature type="coiled-coil region" evidence="1">
    <location>
        <begin position="470"/>
        <end position="527"/>
    </location>
</feature>
<name>A0A7Y9DJG3_9ACTN</name>
<feature type="region of interest" description="Disordered" evidence="2">
    <location>
        <begin position="1"/>
        <end position="125"/>
    </location>
</feature>
<sequence length="558" mass="59963">MTEQPQEPASAQDVPDTSETPTPAADATPQETAQDAVQDSAQDAAPDAAPDGVDTQDAVGVPEAPGVPEPVDAAPGESGEPAPDPAPAQGGAPVPSPGPRPTPGPTPGPGAVRPAPRPAPVPPVAAPAAEPVAEVGHTTNVDREAAAAFGRVDENGTVWVRRADGEHEVGAYPDATPEEAIAYFVRKYEEVVAQVDLFEQRLRSTELAGKDIVSGVSALRTALAETRAVGDLDHLAARVEALATVADEARAAADRARAAHREQLRTARLAIVEEAEAVAAQDPEKVQWRAAGERLRELFEQWKAAQREGRLDKRSEDELWKRFSHARSAFDKMRRHHFAALGEQRNTIRSEKETLVAEAEALSSSTDWRGTTNAYRALMDRWKAAGRLGRKDDDALWDRFRAAQDVFFAARTAANDAVDEEFRDNLVVKEQLLAEAEALLPIKDLGAAKKALGSIQDRWEAAGKVPRADLGRVEGRLRAVETAVRDAEQARWSRSNPETKARAGGLAGQLESAIRDLEADVEKARAKGDARALARAEEALRARRAWLDAAQATLRDAH</sequence>
<evidence type="ECO:0000256" key="1">
    <source>
        <dbReference type="SAM" id="Coils"/>
    </source>
</evidence>
<keyword evidence="1" id="KW-0175">Coiled coil</keyword>
<comment type="caution">
    <text evidence="3">The sequence shown here is derived from an EMBL/GenBank/DDBJ whole genome shotgun (WGS) entry which is preliminary data.</text>
</comment>
<feature type="compositionally biased region" description="Low complexity" evidence="2">
    <location>
        <begin position="33"/>
        <end position="93"/>
    </location>
</feature>
<evidence type="ECO:0000313" key="3">
    <source>
        <dbReference type="EMBL" id="NYD20847.1"/>
    </source>
</evidence>
<feature type="compositionally biased region" description="Pro residues" evidence="2">
    <location>
        <begin position="94"/>
        <end position="108"/>
    </location>
</feature>
<feature type="compositionally biased region" description="Pro residues" evidence="2">
    <location>
        <begin position="115"/>
        <end position="125"/>
    </location>
</feature>
<accession>A0A7Y9DJG3</accession>
<gene>
    <name evidence="3" type="ORF">BJ968_000387</name>
</gene>
<dbReference type="EMBL" id="JACCBB010000001">
    <property type="protein sequence ID" value="NYD20847.1"/>
    <property type="molecule type" value="Genomic_DNA"/>
</dbReference>
<keyword evidence="4" id="KW-1185">Reference proteome</keyword>
<reference evidence="3 4" key="1">
    <citation type="submission" date="2020-07" db="EMBL/GenBank/DDBJ databases">
        <title>Sequencing the genomes of 1000 actinobacteria strains.</title>
        <authorList>
            <person name="Klenk H.-P."/>
        </authorList>
    </citation>
    <scope>NUCLEOTIDE SEQUENCE [LARGE SCALE GENOMIC DNA]</scope>
    <source>
        <strain evidence="3 4">DSM 7487</strain>
    </source>
</reference>
<dbReference type="InterPro" id="IPR007139">
    <property type="entry name" value="DUF349"/>
</dbReference>
<dbReference type="Pfam" id="PF03993">
    <property type="entry name" value="DUF349"/>
    <property type="match status" value="3"/>
</dbReference>
<organism evidence="3 4">
    <name type="scientific">Kineococcus aurantiacus</name>
    <dbReference type="NCBI Taxonomy" id="37633"/>
    <lineage>
        <taxon>Bacteria</taxon>
        <taxon>Bacillati</taxon>
        <taxon>Actinomycetota</taxon>
        <taxon>Actinomycetes</taxon>
        <taxon>Kineosporiales</taxon>
        <taxon>Kineosporiaceae</taxon>
        <taxon>Kineococcus</taxon>
    </lineage>
</organism>
<evidence type="ECO:0008006" key="5">
    <source>
        <dbReference type="Google" id="ProtNLM"/>
    </source>
</evidence>
<feature type="compositionally biased region" description="Polar residues" evidence="2">
    <location>
        <begin position="1"/>
        <end position="21"/>
    </location>
</feature>
<dbReference type="AlphaFoldDB" id="A0A7Y9DJG3"/>
<proteinExistence type="predicted"/>